<dbReference type="EMBL" id="JACOGD010000001">
    <property type="protein sequence ID" value="MBC3930146.1"/>
    <property type="molecule type" value="Genomic_DNA"/>
</dbReference>
<evidence type="ECO:0000313" key="2">
    <source>
        <dbReference type="EMBL" id="MBC3930146.1"/>
    </source>
</evidence>
<gene>
    <name evidence="2" type="ORF">H8K43_00550</name>
</gene>
<protein>
    <submittedName>
        <fullName evidence="2">Uncharacterized protein</fullName>
    </submittedName>
</protein>
<comment type="caution">
    <text evidence="2">The sequence shown here is derived from an EMBL/GenBank/DDBJ whole genome shotgun (WGS) entry which is preliminary data.</text>
</comment>
<dbReference type="RefSeq" id="WP_186902054.1">
    <property type="nucleotide sequence ID" value="NZ_JACOGD010000001.1"/>
</dbReference>
<sequence>MNTQQLLATPDSVRNCAAVLFGAMVSCGLSNAIVFAVTSGYFWLHNTPGVPATASDVSTLAFTLTLIGAHLLSLIGPLAGGGWVVKLSASGLTRNTLLASLFAAGLCVWVQRLPHDLPVPVWSSIAALVLPLFALPLGVWLYKRDH</sequence>
<feature type="transmembrane region" description="Helical" evidence="1">
    <location>
        <begin position="20"/>
        <end position="44"/>
    </location>
</feature>
<organism evidence="2 3">
    <name type="scientific">Undibacterium curvum</name>
    <dbReference type="NCBI Taxonomy" id="2762294"/>
    <lineage>
        <taxon>Bacteria</taxon>
        <taxon>Pseudomonadati</taxon>
        <taxon>Pseudomonadota</taxon>
        <taxon>Betaproteobacteria</taxon>
        <taxon>Burkholderiales</taxon>
        <taxon>Oxalobacteraceae</taxon>
        <taxon>Undibacterium</taxon>
    </lineage>
</organism>
<proteinExistence type="predicted"/>
<accession>A0ABR6ZZQ7</accession>
<name>A0ABR6ZZQ7_9BURK</name>
<keyword evidence="1" id="KW-0472">Membrane</keyword>
<keyword evidence="1" id="KW-1133">Transmembrane helix</keyword>
<feature type="transmembrane region" description="Helical" evidence="1">
    <location>
        <begin position="64"/>
        <end position="85"/>
    </location>
</feature>
<feature type="transmembrane region" description="Helical" evidence="1">
    <location>
        <begin position="97"/>
        <end position="115"/>
    </location>
</feature>
<feature type="transmembrane region" description="Helical" evidence="1">
    <location>
        <begin position="121"/>
        <end position="142"/>
    </location>
</feature>
<keyword evidence="3" id="KW-1185">Reference proteome</keyword>
<dbReference type="Proteomes" id="UP000654304">
    <property type="component" value="Unassembled WGS sequence"/>
</dbReference>
<evidence type="ECO:0000256" key="1">
    <source>
        <dbReference type="SAM" id="Phobius"/>
    </source>
</evidence>
<evidence type="ECO:0000313" key="3">
    <source>
        <dbReference type="Proteomes" id="UP000654304"/>
    </source>
</evidence>
<keyword evidence="1" id="KW-0812">Transmembrane</keyword>
<reference evidence="2 3" key="1">
    <citation type="submission" date="2020-08" db="EMBL/GenBank/DDBJ databases">
        <title>Novel species isolated from subtropical streams in China.</title>
        <authorList>
            <person name="Lu H."/>
        </authorList>
    </citation>
    <scope>NUCLEOTIDE SEQUENCE [LARGE SCALE GENOMIC DNA]</scope>
    <source>
        <strain evidence="2 3">CY22W</strain>
    </source>
</reference>